<gene>
    <name evidence="5" type="ORF">SAMN04489732_120158</name>
</gene>
<dbReference type="EMBL" id="FOEF01000020">
    <property type="protein sequence ID" value="SEP52491.1"/>
    <property type="molecule type" value="Genomic_DNA"/>
</dbReference>
<evidence type="ECO:0000313" key="5">
    <source>
        <dbReference type="EMBL" id="SEP52491.1"/>
    </source>
</evidence>
<dbReference type="PANTHER" id="PTHR43130">
    <property type="entry name" value="ARAC-FAMILY TRANSCRIPTIONAL REGULATOR"/>
    <property type="match status" value="1"/>
</dbReference>
<dbReference type="PROSITE" id="PS00041">
    <property type="entry name" value="HTH_ARAC_FAMILY_1"/>
    <property type="match status" value="1"/>
</dbReference>
<dbReference type="OrthoDB" id="3660033at2"/>
<evidence type="ECO:0000256" key="3">
    <source>
        <dbReference type="ARBA" id="ARBA00023163"/>
    </source>
</evidence>
<dbReference type="Gene3D" id="1.10.10.60">
    <property type="entry name" value="Homeodomain-like"/>
    <property type="match status" value="1"/>
</dbReference>
<dbReference type="GO" id="GO:0043565">
    <property type="term" value="F:sequence-specific DNA binding"/>
    <property type="evidence" value="ECO:0007669"/>
    <property type="project" value="InterPro"/>
</dbReference>
<protein>
    <submittedName>
        <fullName evidence="5">Transcriptional regulator GlxA family, contains an amidase domain and an AraC-type DNA-binding HTH domain</fullName>
    </submittedName>
</protein>
<proteinExistence type="predicted"/>
<organism evidence="5 6">
    <name type="scientific">Amycolatopsis saalfeldensis</name>
    <dbReference type="NCBI Taxonomy" id="394193"/>
    <lineage>
        <taxon>Bacteria</taxon>
        <taxon>Bacillati</taxon>
        <taxon>Actinomycetota</taxon>
        <taxon>Actinomycetes</taxon>
        <taxon>Pseudonocardiales</taxon>
        <taxon>Pseudonocardiaceae</taxon>
        <taxon>Amycolatopsis</taxon>
    </lineage>
</organism>
<evidence type="ECO:0000256" key="2">
    <source>
        <dbReference type="ARBA" id="ARBA00023125"/>
    </source>
</evidence>
<dbReference type="STRING" id="394193.SAMN04489732_120158"/>
<evidence type="ECO:0000259" key="4">
    <source>
        <dbReference type="PROSITE" id="PS01124"/>
    </source>
</evidence>
<dbReference type="Proteomes" id="UP000198582">
    <property type="component" value="Unassembled WGS sequence"/>
</dbReference>
<dbReference type="PANTHER" id="PTHR43130:SF3">
    <property type="entry name" value="HTH-TYPE TRANSCRIPTIONAL REGULATOR RV1931C"/>
    <property type="match status" value="1"/>
</dbReference>
<keyword evidence="2 5" id="KW-0238">DNA-binding</keyword>
<dbReference type="InterPro" id="IPR018062">
    <property type="entry name" value="HTH_AraC-typ_CS"/>
</dbReference>
<dbReference type="InterPro" id="IPR009057">
    <property type="entry name" value="Homeodomain-like_sf"/>
</dbReference>
<dbReference type="PROSITE" id="PS01124">
    <property type="entry name" value="HTH_ARAC_FAMILY_2"/>
    <property type="match status" value="1"/>
</dbReference>
<dbReference type="Pfam" id="PF12833">
    <property type="entry name" value="HTH_18"/>
    <property type="match status" value="1"/>
</dbReference>
<dbReference type="SUPFAM" id="SSF52317">
    <property type="entry name" value="Class I glutamine amidotransferase-like"/>
    <property type="match status" value="1"/>
</dbReference>
<dbReference type="InterPro" id="IPR052158">
    <property type="entry name" value="INH-QAR"/>
</dbReference>
<dbReference type="RefSeq" id="WP_091625805.1">
    <property type="nucleotide sequence ID" value="NZ_FOEF01000020.1"/>
</dbReference>
<dbReference type="InterPro" id="IPR002818">
    <property type="entry name" value="DJ-1/PfpI"/>
</dbReference>
<dbReference type="SMART" id="SM00342">
    <property type="entry name" value="HTH_ARAC"/>
    <property type="match status" value="1"/>
</dbReference>
<dbReference type="InterPro" id="IPR029062">
    <property type="entry name" value="Class_I_gatase-like"/>
</dbReference>
<keyword evidence="6" id="KW-1185">Reference proteome</keyword>
<name>A0A1H8YKB9_9PSEU</name>
<dbReference type="Pfam" id="PF01965">
    <property type="entry name" value="DJ-1_PfpI"/>
    <property type="match status" value="1"/>
</dbReference>
<dbReference type="Gene3D" id="3.40.50.880">
    <property type="match status" value="1"/>
</dbReference>
<sequence length="325" mass="35127">MPGPPRQVVIVGFPDAELLDVACVSDALDAANRIGARPPYTIRLATVDGHPFRCQSGLTLTPHLRLDQVRGELDTVIVAGGGGHTAAARDERLLEHLRRLSRTSRRTASVCTGSTLLAAAGLLSGRRATTHWAYASRFAEKYPAVTVDPVPLFIRHGDVYTSAGVTSGLDLTLAFVEEDHGPAMAREVARALVTYLQRPGNQAQVSMFLSGPPPEHGQVRDLAAYVSEHLADDLGTPVLARHAGISTRQLTRLFDAHLGTTPGKYVRTVRAEHAARLLSGTDLPLTAIARHCGFGSTETLRQAFLDHFDTPPSAYRRVHLRQAYS</sequence>
<dbReference type="SUPFAM" id="SSF46689">
    <property type="entry name" value="Homeodomain-like"/>
    <property type="match status" value="2"/>
</dbReference>
<feature type="domain" description="HTH araC/xylS-type" evidence="4">
    <location>
        <begin position="220"/>
        <end position="318"/>
    </location>
</feature>
<dbReference type="CDD" id="cd03137">
    <property type="entry name" value="GATase1_AraC_1"/>
    <property type="match status" value="1"/>
</dbReference>
<evidence type="ECO:0000256" key="1">
    <source>
        <dbReference type="ARBA" id="ARBA00023015"/>
    </source>
</evidence>
<reference evidence="5 6" key="1">
    <citation type="submission" date="2016-10" db="EMBL/GenBank/DDBJ databases">
        <authorList>
            <person name="de Groot N.N."/>
        </authorList>
    </citation>
    <scope>NUCLEOTIDE SEQUENCE [LARGE SCALE GENOMIC DNA]</scope>
    <source>
        <strain evidence="5 6">DSM 44993</strain>
    </source>
</reference>
<keyword evidence="3" id="KW-0804">Transcription</keyword>
<dbReference type="InterPro" id="IPR018060">
    <property type="entry name" value="HTH_AraC"/>
</dbReference>
<accession>A0A1H8YKB9</accession>
<keyword evidence="1" id="KW-0805">Transcription regulation</keyword>
<dbReference type="GO" id="GO:0003700">
    <property type="term" value="F:DNA-binding transcription factor activity"/>
    <property type="evidence" value="ECO:0007669"/>
    <property type="project" value="InterPro"/>
</dbReference>
<evidence type="ECO:0000313" key="6">
    <source>
        <dbReference type="Proteomes" id="UP000198582"/>
    </source>
</evidence>
<dbReference type="AlphaFoldDB" id="A0A1H8YKB9"/>